<dbReference type="InterPro" id="IPR017523">
    <property type="entry name" value="Rv3268"/>
</dbReference>
<proteinExistence type="predicted"/>
<dbReference type="AlphaFoldDB" id="A0A7W4UFZ2"/>
<dbReference type="NCBIfam" id="TIGR03089">
    <property type="entry name" value="TIGR03089 family protein"/>
    <property type="match status" value="1"/>
</dbReference>
<dbReference type="EMBL" id="JACHVX010000002">
    <property type="protein sequence ID" value="MBB2922910.1"/>
    <property type="molecule type" value="Genomic_DNA"/>
</dbReference>
<evidence type="ECO:0000313" key="1">
    <source>
        <dbReference type="EMBL" id="MBB2922910.1"/>
    </source>
</evidence>
<reference evidence="1 2" key="2">
    <citation type="submission" date="2020-08" db="EMBL/GenBank/DDBJ databases">
        <authorList>
            <person name="Partida-Martinez L."/>
            <person name="Huntemann M."/>
            <person name="Clum A."/>
            <person name="Wang J."/>
            <person name="Palaniappan K."/>
            <person name="Ritter S."/>
            <person name="Chen I.-M."/>
            <person name="Stamatis D."/>
            <person name="Reddy T."/>
            <person name="O'Malley R."/>
            <person name="Daum C."/>
            <person name="Shapiro N."/>
            <person name="Ivanova N."/>
            <person name="Kyrpides N."/>
            <person name="Woyke T."/>
        </authorList>
    </citation>
    <scope>NUCLEOTIDE SEQUENCE [LARGE SCALE GENOMIC DNA]</scope>
    <source>
        <strain evidence="1 2">RAS26</strain>
    </source>
</reference>
<evidence type="ECO:0000313" key="2">
    <source>
        <dbReference type="Proteomes" id="UP000518206"/>
    </source>
</evidence>
<name>A0A7W4UFZ2_9CELL</name>
<sequence length="254" mass="25976">MPPSTVADVLRSLQPEPGRPRLTWYGPDGERVELSGAVLENWVTKTTNLLVEELDAAPGSRVVLDLPPHWRTVLWALATWRAGACVVAAGPDDAAGAGADAVVTDRPGRWGTAAPVVAVALPALARRFDGELPPRAVDAAAAVMTYGDALGWVPDPDPAAEALVAEGVRVAHRDLLAWAGAPAGPGARTLVTAPDVPARAQAAVAFVRSTLAVLGGAGSVVALSAAVAGELADDPARRARVLSSERVEVDGPVG</sequence>
<organism evidence="1 2">
    <name type="scientific">Cellulomonas cellasea</name>
    <dbReference type="NCBI Taxonomy" id="43670"/>
    <lineage>
        <taxon>Bacteria</taxon>
        <taxon>Bacillati</taxon>
        <taxon>Actinomycetota</taxon>
        <taxon>Actinomycetes</taxon>
        <taxon>Micrococcales</taxon>
        <taxon>Cellulomonadaceae</taxon>
        <taxon>Cellulomonas</taxon>
    </lineage>
</organism>
<protein>
    <submittedName>
        <fullName evidence="1">Uncharacterized protein (TIGR03089 family)</fullName>
    </submittedName>
</protein>
<accession>A0A7W4UFZ2</accession>
<dbReference type="InterPro" id="IPR042099">
    <property type="entry name" value="ANL_N_sf"/>
</dbReference>
<dbReference type="SUPFAM" id="SSF56801">
    <property type="entry name" value="Acetyl-CoA synthetase-like"/>
    <property type="match status" value="1"/>
</dbReference>
<gene>
    <name evidence="1" type="ORF">FHR80_001822</name>
</gene>
<dbReference type="Gene3D" id="3.40.50.12780">
    <property type="entry name" value="N-terminal domain of ligase-like"/>
    <property type="match status" value="1"/>
</dbReference>
<dbReference type="RefSeq" id="WP_183295747.1">
    <property type="nucleotide sequence ID" value="NZ_JACHVX010000002.1"/>
</dbReference>
<comment type="caution">
    <text evidence="1">The sequence shown here is derived from an EMBL/GenBank/DDBJ whole genome shotgun (WGS) entry which is preliminary data.</text>
</comment>
<reference evidence="1 2" key="1">
    <citation type="submission" date="2020-08" db="EMBL/GenBank/DDBJ databases">
        <title>The Agave Microbiome: Exploring the role of microbial communities in plant adaptations to desert environments.</title>
        <authorList>
            <person name="Partida-Martinez L.P."/>
        </authorList>
    </citation>
    <scope>NUCLEOTIDE SEQUENCE [LARGE SCALE GENOMIC DNA]</scope>
    <source>
        <strain evidence="1 2">RAS26</strain>
    </source>
</reference>
<dbReference type="Proteomes" id="UP000518206">
    <property type="component" value="Unassembled WGS sequence"/>
</dbReference>